<comment type="caution">
    <text evidence="1">The sequence shown here is derived from an EMBL/GenBank/DDBJ whole genome shotgun (WGS) entry which is preliminary data.</text>
</comment>
<reference evidence="1 2" key="1">
    <citation type="journal article" date="2022" name="New Phytol.">
        <title>Ecological generalism drives hyperdiversity of secondary metabolite gene clusters in xylarialean endophytes.</title>
        <authorList>
            <person name="Franco M.E.E."/>
            <person name="Wisecaver J.H."/>
            <person name="Arnold A.E."/>
            <person name="Ju Y.M."/>
            <person name="Slot J.C."/>
            <person name="Ahrendt S."/>
            <person name="Moore L.P."/>
            <person name="Eastman K.E."/>
            <person name="Scott K."/>
            <person name="Konkel Z."/>
            <person name="Mondo S.J."/>
            <person name="Kuo A."/>
            <person name="Hayes R.D."/>
            <person name="Haridas S."/>
            <person name="Andreopoulos B."/>
            <person name="Riley R."/>
            <person name="LaButti K."/>
            <person name="Pangilinan J."/>
            <person name="Lipzen A."/>
            <person name="Amirebrahimi M."/>
            <person name="Yan J."/>
            <person name="Adam C."/>
            <person name="Keymanesh K."/>
            <person name="Ng V."/>
            <person name="Louie K."/>
            <person name="Northen T."/>
            <person name="Drula E."/>
            <person name="Henrissat B."/>
            <person name="Hsieh H.M."/>
            <person name="Youens-Clark K."/>
            <person name="Lutzoni F."/>
            <person name="Miadlikowska J."/>
            <person name="Eastwood D.C."/>
            <person name="Hamelin R.C."/>
            <person name="Grigoriev I.V."/>
            <person name="U'Ren J.M."/>
        </authorList>
    </citation>
    <scope>NUCLEOTIDE SEQUENCE [LARGE SCALE GENOMIC DNA]</scope>
    <source>
        <strain evidence="1 2">CBS 119005</strain>
    </source>
</reference>
<keyword evidence="2" id="KW-1185">Reference proteome</keyword>
<sequence length="816" mass="92218">MYGNTYTPSSGGDQHHYTQSSHGEFSSSQRGPPGAIPPPPSQPQPPPPLPQPSQSWTGYLNQSQPDRRDVYQFRGPYSGLRQSQSDDRRRDNGDDRRRDNGDYHDRDNYRPPQGDFTFHVDRPPGIDSYRPAEREQQGSRAYDDERNASHRRRSRFAPTRDAQRRDEERRQIRDERQERRPRRDRNPAYRGRKQREKTMPSARELLVKNYDYQPELMLGDTIARATYRDVDELSDSDETEMDISEGSDSEVAEPASKRARTSATVPSNAEQEVPRWSNPDPYTALPPPDESTRKKKDMVHLIRKARVEAEAKKPALQTEGLDFISCDFSDDGDKVKDKDGAKRKSQTGPNGAAAETSARQSTLDKHVSTTLSGASSLPPKPPVSTSDQQRTESREPAKTNSAVSGTKNNPVDLTASTSLGNRKRTFDDVIKLPHTSLKPVSKMRADGGVVYLWKAVSDENPCPWAVDDHSKTLSMATRLHKEIMDFYEWVRPRSYEQHVRELMVKNLTKLIKKKWSDAKVFPFGSYMSGLYLPTGDMDIAICSDSFTRGQGAKYGRKTHLYALKSHLINYNAAYMEEVEVIANAKVPLIKFTDNETGLKVDISFEKLDGANAVGTFLDWKEKYPVMPILVALIKQFLLMRGLNEPVNGGIGGFSIICMVVNLLNQMPQVQSRSMRPELHLGELLMEFFDYYGNHFQYETVAIRMNPPGLVPKNAVSSIVYRNMDRLSILDPNNPENDIAGGSKNTPTIMDSFSRAHSTLRDRMAKLAQGFPEDSGQTILAPLFAGGYSCFVDQRTYLERLAAQGLREYAPTKRSMW</sequence>
<name>A0ACB9ZH66_9PEZI</name>
<organism evidence="1 2">
    <name type="scientific">Hypoxylon rubiginosum</name>
    <dbReference type="NCBI Taxonomy" id="110542"/>
    <lineage>
        <taxon>Eukaryota</taxon>
        <taxon>Fungi</taxon>
        <taxon>Dikarya</taxon>
        <taxon>Ascomycota</taxon>
        <taxon>Pezizomycotina</taxon>
        <taxon>Sordariomycetes</taxon>
        <taxon>Xylariomycetidae</taxon>
        <taxon>Xylariales</taxon>
        <taxon>Hypoxylaceae</taxon>
        <taxon>Hypoxylon</taxon>
    </lineage>
</organism>
<evidence type="ECO:0000313" key="2">
    <source>
        <dbReference type="Proteomes" id="UP001497700"/>
    </source>
</evidence>
<gene>
    <name evidence="1" type="ORF">F4820DRAFT_401055</name>
</gene>
<proteinExistence type="predicted"/>
<evidence type="ECO:0000313" key="1">
    <source>
        <dbReference type="EMBL" id="KAI4870996.1"/>
    </source>
</evidence>
<protein>
    <submittedName>
        <fullName evidence="1">Uncharacterized protein</fullName>
    </submittedName>
</protein>
<dbReference type="Proteomes" id="UP001497700">
    <property type="component" value="Unassembled WGS sequence"/>
</dbReference>
<accession>A0ACB9ZH66</accession>
<dbReference type="EMBL" id="MU393421">
    <property type="protein sequence ID" value="KAI4870996.1"/>
    <property type="molecule type" value="Genomic_DNA"/>
</dbReference>